<evidence type="ECO:0000313" key="3">
    <source>
        <dbReference type="EMBL" id="GCF09562.1"/>
    </source>
</evidence>
<dbReference type="GO" id="GO:0004519">
    <property type="term" value="F:endonuclease activity"/>
    <property type="evidence" value="ECO:0007669"/>
    <property type="project" value="InterPro"/>
</dbReference>
<dbReference type="AlphaFoldDB" id="A0A5A5TDS3"/>
<dbReference type="PANTHER" id="PTHR33877:SF2">
    <property type="entry name" value="OS07G0170200 PROTEIN"/>
    <property type="match status" value="1"/>
</dbReference>
<dbReference type="GO" id="GO:0003676">
    <property type="term" value="F:nucleic acid binding"/>
    <property type="evidence" value="ECO:0007669"/>
    <property type="project" value="InterPro"/>
</dbReference>
<dbReference type="InterPro" id="IPR047693">
    <property type="entry name" value="RNA-guided_IscB-like"/>
</dbReference>
<organism evidence="3 4">
    <name type="scientific">Dictyobacter arantiisoli</name>
    <dbReference type="NCBI Taxonomy" id="2014874"/>
    <lineage>
        <taxon>Bacteria</taxon>
        <taxon>Bacillati</taxon>
        <taxon>Chloroflexota</taxon>
        <taxon>Ktedonobacteria</taxon>
        <taxon>Ktedonobacterales</taxon>
        <taxon>Dictyobacteraceae</taxon>
        <taxon>Dictyobacter</taxon>
    </lineage>
</organism>
<gene>
    <name evidence="3" type="ORF">KDI_31260</name>
</gene>
<dbReference type="InterPro" id="IPR003615">
    <property type="entry name" value="HNH_nuc"/>
</dbReference>
<dbReference type="InterPro" id="IPR025938">
    <property type="entry name" value="RRXRR_dom"/>
</dbReference>
<dbReference type="Pfam" id="PF14239">
    <property type="entry name" value="RRXRR"/>
    <property type="match status" value="1"/>
</dbReference>
<dbReference type="PANTHER" id="PTHR33877">
    <property type="entry name" value="SLL1193 PROTEIN"/>
    <property type="match status" value="1"/>
</dbReference>
<dbReference type="CDD" id="cd00085">
    <property type="entry name" value="HNHc"/>
    <property type="match status" value="1"/>
</dbReference>
<dbReference type="Gene3D" id="1.10.30.50">
    <property type="match status" value="1"/>
</dbReference>
<sequence>MSKVFIVDTSGNPLDPVHPGYARRLLKQGRAAIWKRFPFTIILKIEIAQPVVQPLRIKLDPGSRTTGIAIVNDATGEVVFAAELAHRGHQIKERLDSRRAVRRSRRARKTRYRQPRWSNRKNKKKGWLPPSLESRISNVLTWVHRFSRYCPITAISMELVRFDMQLMENAEISGVGYQQGTVAGYEIREHLLEKWNRQCAYCEKEGVPLQLEHIHPRAKGGSNRISNLCLACEKCNRAKGTQDIAVFLKKKPDVLKRIQAQVKHPLKDAAAVNTTRWLRFV</sequence>
<evidence type="ECO:0000313" key="4">
    <source>
        <dbReference type="Proteomes" id="UP000322530"/>
    </source>
</evidence>
<dbReference type="EMBL" id="BIXY01000045">
    <property type="protein sequence ID" value="GCF09562.1"/>
    <property type="molecule type" value="Genomic_DNA"/>
</dbReference>
<dbReference type="InterPro" id="IPR002711">
    <property type="entry name" value="HNH"/>
</dbReference>
<keyword evidence="4" id="KW-1185">Reference proteome</keyword>
<dbReference type="GO" id="GO:0008270">
    <property type="term" value="F:zinc ion binding"/>
    <property type="evidence" value="ECO:0007669"/>
    <property type="project" value="InterPro"/>
</dbReference>
<feature type="region of interest" description="Disordered" evidence="1">
    <location>
        <begin position="96"/>
        <end position="129"/>
    </location>
</feature>
<evidence type="ECO:0000259" key="2">
    <source>
        <dbReference type="SMART" id="SM00507"/>
    </source>
</evidence>
<dbReference type="Pfam" id="PF01844">
    <property type="entry name" value="HNH"/>
    <property type="match status" value="1"/>
</dbReference>
<dbReference type="NCBIfam" id="NF040563">
    <property type="entry name" value="guided_IscB"/>
    <property type="match status" value="1"/>
</dbReference>
<dbReference type="OrthoDB" id="147034at2"/>
<feature type="domain" description="HNH nuclease" evidence="2">
    <location>
        <begin position="186"/>
        <end position="237"/>
    </location>
</feature>
<accession>A0A5A5TDS3</accession>
<protein>
    <recommendedName>
        <fullName evidence="2">HNH nuclease domain-containing protein</fullName>
    </recommendedName>
</protein>
<dbReference type="InterPro" id="IPR052892">
    <property type="entry name" value="NA-targeting_endonuclease"/>
</dbReference>
<dbReference type="Proteomes" id="UP000322530">
    <property type="component" value="Unassembled WGS sequence"/>
</dbReference>
<reference evidence="3 4" key="1">
    <citation type="submission" date="2019-01" db="EMBL/GenBank/DDBJ databases">
        <title>Draft genome sequence of Dictyobacter sp. Uno17.</title>
        <authorList>
            <person name="Wang C.M."/>
            <person name="Zheng Y."/>
            <person name="Sakai Y."/>
            <person name="Abe K."/>
            <person name="Yokota A."/>
            <person name="Yabe S."/>
        </authorList>
    </citation>
    <scope>NUCLEOTIDE SEQUENCE [LARGE SCALE GENOMIC DNA]</scope>
    <source>
        <strain evidence="3 4">Uno17</strain>
    </source>
</reference>
<evidence type="ECO:0000256" key="1">
    <source>
        <dbReference type="SAM" id="MobiDB-lite"/>
    </source>
</evidence>
<comment type="caution">
    <text evidence="3">The sequence shown here is derived from an EMBL/GenBank/DDBJ whole genome shotgun (WGS) entry which is preliminary data.</text>
</comment>
<feature type="compositionally biased region" description="Basic residues" evidence="1">
    <location>
        <begin position="100"/>
        <end position="126"/>
    </location>
</feature>
<name>A0A5A5TDS3_9CHLR</name>
<dbReference type="SMART" id="SM00507">
    <property type="entry name" value="HNHc"/>
    <property type="match status" value="1"/>
</dbReference>
<proteinExistence type="predicted"/>